<dbReference type="InterPro" id="IPR020843">
    <property type="entry name" value="ER"/>
</dbReference>
<evidence type="ECO:0000256" key="1">
    <source>
        <dbReference type="ARBA" id="ARBA00022857"/>
    </source>
</evidence>
<evidence type="ECO:0000313" key="3">
    <source>
        <dbReference type="EMBL" id="PKZ64550.1"/>
    </source>
</evidence>
<feature type="domain" description="Enoyl reductase (ER)" evidence="2">
    <location>
        <begin position="10"/>
        <end position="323"/>
    </location>
</feature>
<dbReference type="InterPro" id="IPR036291">
    <property type="entry name" value="NAD(P)-bd_dom_sf"/>
</dbReference>
<dbReference type="PANTHER" id="PTHR44154:SF1">
    <property type="entry name" value="QUINONE OXIDOREDUCTASE"/>
    <property type="match status" value="1"/>
</dbReference>
<dbReference type="InterPro" id="IPR011032">
    <property type="entry name" value="GroES-like_sf"/>
</dbReference>
<dbReference type="SUPFAM" id="SSF50129">
    <property type="entry name" value="GroES-like"/>
    <property type="match status" value="1"/>
</dbReference>
<dbReference type="PANTHER" id="PTHR44154">
    <property type="entry name" value="QUINONE OXIDOREDUCTASE"/>
    <property type="match status" value="1"/>
</dbReference>
<dbReference type="SMART" id="SM00829">
    <property type="entry name" value="PKS_ER"/>
    <property type="match status" value="1"/>
</dbReference>
<reference evidence="3 4" key="1">
    <citation type="submission" date="2017-12" db="EMBL/GenBank/DDBJ databases">
        <title>Phylogenetic diversity of female urinary microbiome.</title>
        <authorList>
            <person name="Thomas-White K."/>
            <person name="Wolfe A.J."/>
        </authorList>
    </citation>
    <scope>NUCLEOTIDE SEQUENCE [LARGE SCALE GENOMIC DNA]</scope>
    <source>
        <strain evidence="3 4">UMB0777</strain>
    </source>
</reference>
<evidence type="ECO:0000313" key="4">
    <source>
        <dbReference type="Proteomes" id="UP000234662"/>
    </source>
</evidence>
<dbReference type="EMBL" id="PKJC01000012">
    <property type="protein sequence ID" value="PKZ64550.1"/>
    <property type="molecule type" value="Genomic_DNA"/>
</dbReference>
<keyword evidence="1" id="KW-0521">NADP</keyword>
<accession>A0A2I1R5X8</accession>
<dbReference type="Proteomes" id="UP000234662">
    <property type="component" value="Unassembled WGS sequence"/>
</dbReference>
<evidence type="ECO:0000259" key="2">
    <source>
        <dbReference type="SMART" id="SM00829"/>
    </source>
</evidence>
<dbReference type="GO" id="GO:0016491">
    <property type="term" value="F:oxidoreductase activity"/>
    <property type="evidence" value="ECO:0007669"/>
    <property type="project" value="InterPro"/>
</dbReference>
<gene>
    <name evidence="3" type="ORF">CYJ73_15410</name>
</gene>
<name>A0A2I1R5X8_9ACTN</name>
<dbReference type="InterPro" id="IPR051603">
    <property type="entry name" value="Zinc-ADH_QOR/CCCR"/>
</dbReference>
<dbReference type="InterPro" id="IPR013154">
    <property type="entry name" value="ADH-like_N"/>
</dbReference>
<proteinExistence type="predicted"/>
<protein>
    <submittedName>
        <fullName evidence="3">Oxidoreductase</fullName>
    </submittedName>
</protein>
<comment type="caution">
    <text evidence="3">The sequence shown here is derived from an EMBL/GenBank/DDBJ whole genome shotgun (WGS) entry which is preliminary data.</text>
</comment>
<dbReference type="Gene3D" id="3.90.180.10">
    <property type="entry name" value="Medium-chain alcohol dehydrogenases, catalytic domain"/>
    <property type="match status" value="1"/>
</dbReference>
<sequence>MKSIVMSRFGGAEELVAANAPDPVARDGWVVVKVAAAALNWHDALVRRGQYRSPLPHTPGADGAGVRTDTGEEVVILPSLFWGERTAAPGPDFEILGDSTPGTYAEYVSVPEECLASKPAGYSWEQAAALGLVGVTAFRALFTRAGLAAGESLLIIGAGGGVSTMAQALSNAAGATTFVTASSPAKLERAQVGGAEGGVLHTDDDWPQRARKASPGGQGFDVILDPVGLWDRSLGALRSGGRLVVLGANVAEQATLPVRPYFFGQYSLLGTTMGSPADFSGLLDLVAAGKVAPPPISRTFPLADAAEAHRRLEAGGEFGKVVLLP</sequence>
<organism evidence="3 4">
    <name type="scientific">Gordonia terrae</name>
    <dbReference type="NCBI Taxonomy" id="2055"/>
    <lineage>
        <taxon>Bacteria</taxon>
        <taxon>Bacillati</taxon>
        <taxon>Actinomycetota</taxon>
        <taxon>Actinomycetes</taxon>
        <taxon>Mycobacteriales</taxon>
        <taxon>Gordoniaceae</taxon>
        <taxon>Gordonia</taxon>
    </lineage>
</organism>
<dbReference type="Pfam" id="PF08240">
    <property type="entry name" value="ADH_N"/>
    <property type="match status" value="1"/>
</dbReference>
<dbReference type="SUPFAM" id="SSF51735">
    <property type="entry name" value="NAD(P)-binding Rossmann-fold domains"/>
    <property type="match status" value="1"/>
</dbReference>
<dbReference type="Pfam" id="PF13602">
    <property type="entry name" value="ADH_zinc_N_2"/>
    <property type="match status" value="1"/>
</dbReference>
<dbReference type="AlphaFoldDB" id="A0A2I1R5X8"/>
<dbReference type="RefSeq" id="WP_101820850.1">
    <property type="nucleotide sequence ID" value="NZ_CP096585.1"/>
</dbReference>
<dbReference type="Gene3D" id="3.40.50.720">
    <property type="entry name" value="NAD(P)-binding Rossmann-like Domain"/>
    <property type="match status" value="1"/>
</dbReference>